<dbReference type="SUPFAM" id="SSF50249">
    <property type="entry name" value="Nucleic acid-binding proteins"/>
    <property type="match status" value="1"/>
</dbReference>
<name>A0A4Q7KGK5_9PSEU</name>
<evidence type="ECO:0000256" key="2">
    <source>
        <dbReference type="PIRNR" id="PIRNR002070"/>
    </source>
</evidence>
<reference evidence="4 5" key="1">
    <citation type="submission" date="2019-02" db="EMBL/GenBank/DDBJ databases">
        <title>Genomic Encyclopedia of Type Strains, Phase IV (KMG-IV): sequencing the most valuable type-strain genomes for metagenomic binning, comparative biology and taxonomic classification.</title>
        <authorList>
            <person name="Goeker M."/>
        </authorList>
    </citation>
    <scope>NUCLEOTIDE SEQUENCE [LARGE SCALE GENOMIC DNA]</scope>
    <source>
        <strain evidence="4 5">DSM 101727</strain>
    </source>
</reference>
<gene>
    <name evidence="4" type="ORF">EV193_1141</name>
</gene>
<comment type="caution">
    <text evidence="4">The sequence shown here is derived from an EMBL/GenBank/DDBJ whole genome shotgun (WGS) entry which is preliminary data.</text>
</comment>
<dbReference type="NCBIfam" id="TIGR00621">
    <property type="entry name" value="ssb"/>
    <property type="match status" value="1"/>
</dbReference>
<evidence type="ECO:0000256" key="3">
    <source>
        <dbReference type="RuleBase" id="RU000524"/>
    </source>
</evidence>
<dbReference type="CDD" id="cd04496">
    <property type="entry name" value="SSB_OBF"/>
    <property type="match status" value="1"/>
</dbReference>
<evidence type="ECO:0000313" key="4">
    <source>
        <dbReference type="EMBL" id="RZS31312.1"/>
    </source>
</evidence>
<accession>A0A4Q7KGK5</accession>
<dbReference type="PROSITE" id="PS50935">
    <property type="entry name" value="SSB"/>
    <property type="match status" value="1"/>
</dbReference>
<dbReference type="InterPro" id="IPR012340">
    <property type="entry name" value="NA-bd_OB-fold"/>
</dbReference>
<dbReference type="Proteomes" id="UP000294257">
    <property type="component" value="Unassembled WGS sequence"/>
</dbReference>
<evidence type="ECO:0000256" key="1">
    <source>
        <dbReference type="ARBA" id="ARBA00023125"/>
    </source>
</evidence>
<proteinExistence type="predicted"/>
<dbReference type="GO" id="GO:0003697">
    <property type="term" value="F:single-stranded DNA binding"/>
    <property type="evidence" value="ECO:0007669"/>
    <property type="project" value="InterPro"/>
</dbReference>
<sequence>MPVNEVGMTLVGNVVSDVRTKTTMAGDEVVSFRAASTERRYDKETGQWVDGNKVYVNVSCWRKLGSGVYASLRKGDPIVATGRFYIREYETEGERRSSAELEARAVGPDLSRSTAQVVRNSAVHERAVPERGVTERVAPERAALAEAA</sequence>
<dbReference type="PIRSF" id="PIRSF002070">
    <property type="entry name" value="SSB"/>
    <property type="match status" value="1"/>
</dbReference>
<dbReference type="InterPro" id="IPR011344">
    <property type="entry name" value="ssDNA-bd"/>
</dbReference>
<dbReference type="Pfam" id="PF00436">
    <property type="entry name" value="SSB"/>
    <property type="match status" value="1"/>
</dbReference>
<dbReference type="Gene3D" id="2.40.50.140">
    <property type="entry name" value="Nucleic acid-binding proteins"/>
    <property type="match status" value="1"/>
</dbReference>
<dbReference type="EMBL" id="SGWQ01000014">
    <property type="protein sequence ID" value="RZS31312.1"/>
    <property type="molecule type" value="Genomic_DNA"/>
</dbReference>
<dbReference type="GO" id="GO:0006260">
    <property type="term" value="P:DNA replication"/>
    <property type="evidence" value="ECO:0007669"/>
    <property type="project" value="InterPro"/>
</dbReference>
<organism evidence="4 5">
    <name type="scientific">Herbihabitans rhizosphaerae</name>
    <dbReference type="NCBI Taxonomy" id="1872711"/>
    <lineage>
        <taxon>Bacteria</taxon>
        <taxon>Bacillati</taxon>
        <taxon>Actinomycetota</taxon>
        <taxon>Actinomycetes</taxon>
        <taxon>Pseudonocardiales</taxon>
        <taxon>Pseudonocardiaceae</taxon>
        <taxon>Herbihabitans</taxon>
    </lineage>
</organism>
<keyword evidence="1 2" id="KW-0238">DNA-binding</keyword>
<dbReference type="AlphaFoldDB" id="A0A4Q7KGK5"/>
<evidence type="ECO:0000313" key="5">
    <source>
        <dbReference type="Proteomes" id="UP000294257"/>
    </source>
</evidence>
<protein>
    <recommendedName>
        <fullName evidence="2 3">Single-stranded DNA-binding protein</fullName>
    </recommendedName>
</protein>
<dbReference type="InterPro" id="IPR000424">
    <property type="entry name" value="Primosome_PriB/ssb"/>
</dbReference>
<keyword evidence="5" id="KW-1185">Reference proteome</keyword>